<keyword evidence="2" id="KW-1003">Cell membrane</keyword>
<dbReference type="EMBL" id="LOEE01000032">
    <property type="protein sequence ID" value="KXG75633.1"/>
    <property type="molecule type" value="Genomic_DNA"/>
</dbReference>
<dbReference type="RefSeq" id="WP_068556220.1">
    <property type="nucleotide sequence ID" value="NZ_LOEE01000032.1"/>
</dbReference>
<keyword evidence="4 7" id="KW-1133">Transmembrane helix</keyword>
<dbReference type="AlphaFoldDB" id="A0A140L508"/>
<dbReference type="Pfam" id="PF12791">
    <property type="entry name" value="RsgI_N"/>
    <property type="match status" value="1"/>
</dbReference>
<protein>
    <submittedName>
        <fullName evidence="9">Anti-sigma-I factor RsgI</fullName>
    </submittedName>
</protein>
<evidence type="ECO:0000256" key="5">
    <source>
        <dbReference type="ARBA" id="ARBA00023136"/>
    </source>
</evidence>
<feature type="compositionally biased region" description="Basic and acidic residues" evidence="6">
    <location>
        <begin position="257"/>
        <end position="292"/>
    </location>
</feature>
<comment type="subcellular location">
    <subcellularLocation>
        <location evidence="1">Cell membrane</location>
        <topology evidence="1">Single-pass membrane protein</topology>
    </subcellularLocation>
</comment>
<feature type="compositionally biased region" description="Basic and acidic residues" evidence="6">
    <location>
        <begin position="326"/>
        <end position="413"/>
    </location>
</feature>
<gene>
    <name evidence="9" type="primary">rsgI</name>
    <name evidence="9" type="ORF">AN619_16290</name>
</gene>
<evidence type="ECO:0000256" key="6">
    <source>
        <dbReference type="SAM" id="MobiDB-lite"/>
    </source>
</evidence>
<keyword evidence="5 7" id="KW-0472">Membrane</keyword>
<evidence type="ECO:0000256" key="1">
    <source>
        <dbReference type="ARBA" id="ARBA00004162"/>
    </source>
</evidence>
<comment type="caution">
    <text evidence="9">The sequence shown here is derived from an EMBL/GenBank/DDBJ whole genome shotgun (WGS) entry which is preliminary data.</text>
</comment>
<evidence type="ECO:0000313" key="9">
    <source>
        <dbReference type="EMBL" id="KXG75633.1"/>
    </source>
</evidence>
<dbReference type="InterPro" id="IPR055431">
    <property type="entry name" value="RsgI_M"/>
</dbReference>
<dbReference type="GO" id="GO:0005886">
    <property type="term" value="C:plasma membrane"/>
    <property type="evidence" value="ECO:0007669"/>
    <property type="project" value="UniProtKB-SubCell"/>
</dbReference>
<evidence type="ECO:0000313" key="10">
    <source>
        <dbReference type="Proteomes" id="UP000070456"/>
    </source>
</evidence>
<name>A0A140L508_9FIRM</name>
<evidence type="ECO:0000256" key="3">
    <source>
        <dbReference type="ARBA" id="ARBA00022692"/>
    </source>
</evidence>
<keyword evidence="10" id="KW-1185">Reference proteome</keyword>
<feature type="region of interest" description="Disordered" evidence="6">
    <location>
        <begin position="257"/>
        <end position="413"/>
    </location>
</feature>
<dbReference type="OrthoDB" id="9800626at2"/>
<dbReference type="PROSITE" id="PS51849">
    <property type="entry name" value="RSGI_N"/>
    <property type="match status" value="1"/>
</dbReference>
<evidence type="ECO:0000256" key="4">
    <source>
        <dbReference type="ARBA" id="ARBA00022989"/>
    </source>
</evidence>
<evidence type="ECO:0000256" key="7">
    <source>
        <dbReference type="SAM" id="Phobius"/>
    </source>
</evidence>
<accession>A0A140L508</accession>
<sequence length="413" mass="47375">MVYRGCVIKIENDFALVLTNTMEYLKIVKKDGLVVGKEIIFVTGDLYKENKISVRRMGLAAAVVFFMVFSMTWMHPWIFSRIFASTAVIVSIDINPSVELEINRDEKVLKAIPVNVDGQKVISKELVGMAVDDAVLRIVNNAKEQHYLTEERNAVLISTTVMKEKERLDEKGIVAKIERKLAQQMELGQLHIVYVAGKKEDVQEARKRHLSLGKYEVYKKAEANGEKITIEQMKAMKVQQMMEKRMGPWEVKAIKAREDKPAAGEDREHSQKVKDPKKESEKVEMQKTEKQKKSQPGNLGGENKDEGKEQSKNNKALVEKQQNPVKKGEGDEKEKQEKKERQQEKFEKKSEMEKNIKEKTPQGELKRGEADRGKHPEKEERGRGDEKDEEKDPMGERPQREKENGRGEKSKGN</sequence>
<dbReference type="Proteomes" id="UP000070456">
    <property type="component" value="Unassembled WGS sequence"/>
</dbReference>
<evidence type="ECO:0000259" key="8">
    <source>
        <dbReference type="PROSITE" id="PS51849"/>
    </source>
</evidence>
<feature type="compositionally biased region" description="Basic and acidic residues" evidence="6">
    <location>
        <begin position="302"/>
        <end position="312"/>
    </location>
</feature>
<feature type="domain" description="RsgI N-terminal anti-sigma" evidence="8">
    <location>
        <begin position="3"/>
        <end position="50"/>
    </location>
</feature>
<organism evidence="9 10">
    <name type="scientific">Thermotalea metallivorans</name>
    <dbReference type="NCBI Taxonomy" id="520762"/>
    <lineage>
        <taxon>Bacteria</taxon>
        <taxon>Bacillati</taxon>
        <taxon>Bacillota</taxon>
        <taxon>Clostridia</taxon>
        <taxon>Peptostreptococcales</taxon>
        <taxon>Thermotaleaceae</taxon>
        <taxon>Thermotalea</taxon>
    </lineage>
</organism>
<feature type="transmembrane region" description="Helical" evidence="7">
    <location>
        <begin position="57"/>
        <end position="79"/>
    </location>
</feature>
<keyword evidence="3 7" id="KW-0812">Transmembrane</keyword>
<reference evidence="9 10" key="1">
    <citation type="submission" date="2015-12" db="EMBL/GenBank/DDBJ databases">
        <title>Draft genome sequence of the thermoanaerobe Thermotalea metallivorans, an isolate from the runoff channel of the Great Artesian Basin, Australia.</title>
        <authorList>
            <person name="Patel B.K."/>
        </authorList>
    </citation>
    <scope>NUCLEOTIDE SEQUENCE [LARGE SCALE GENOMIC DNA]</scope>
    <source>
        <strain evidence="9 10">B2-1</strain>
    </source>
</reference>
<proteinExistence type="predicted"/>
<dbReference type="STRING" id="520762.AN619_16290"/>
<dbReference type="Pfam" id="PF23750">
    <property type="entry name" value="RsgI_M"/>
    <property type="match status" value="1"/>
</dbReference>
<evidence type="ECO:0000256" key="2">
    <source>
        <dbReference type="ARBA" id="ARBA00022475"/>
    </source>
</evidence>
<dbReference type="InterPro" id="IPR024449">
    <property type="entry name" value="Anti-sigma_RsgI_N"/>
</dbReference>